<evidence type="ECO:0000256" key="1">
    <source>
        <dbReference type="SAM" id="MobiDB-lite"/>
    </source>
</evidence>
<organism evidence="2">
    <name type="scientific">Alexandrium monilatum</name>
    <dbReference type="NCBI Taxonomy" id="311494"/>
    <lineage>
        <taxon>Eukaryota</taxon>
        <taxon>Sar</taxon>
        <taxon>Alveolata</taxon>
        <taxon>Dinophyceae</taxon>
        <taxon>Gonyaulacales</taxon>
        <taxon>Pyrocystaceae</taxon>
        <taxon>Alexandrium</taxon>
    </lineage>
</organism>
<sequence length="593" mass="61758">MAAVVQPYMIPQRPSYPAHAPHSGSHVPAALAARAQPAAQHRPVPVRWRNPSLDGGVSPQKVSSRRPVSIEGASFYRGERPVATPLGLAALWGEPSARQDVPAPPPPPPPVSVGGTSTAASTPGAGGGTAGGAAAQPSSPHRTFSGAASPRGLATAAASYIPAARKESFVPPRAESFAPPARRGLTATAPTSARTSCPGDARRGESCSSRGQSRGPSCGPASAPFAAVQHARSPSNRRHQDSASTTPRAGGGLRAACPAVADTEDLLDQHVRYYLRRHPREAQRHVVTRLQYGLYEIDGHQVEIEWQYGAVPGQPGHLLVVDGPLRQPFGDYLEMNEATAEYDTQEVEKTSALHHVPKERRMTFDDTHKKYTRLEAMKVAKEQANLREKAADYTRDGKQVPDELVRKYNKALRQKLRHGRAARADSPRALPRERGEPAAGPAEPPGGPASGSGAAGAAAAAAAMSAAPVQQQAPQEPICPPPVAALMAHRGISLNGLPSYLPPQTSASATLAGISRSWSGTNMPSSSSAPGSSLGTAPSNFVAMPGVAMPAPLGQVAGTSPMASVCLCPQGPSPQPSQHAAVTVTAVPMGYYR</sequence>
<feature type="compositionally biased region" description="Basic residues" evidence="1">
    <location>
        <begin position="412"/>
        <end position="421"/>
    </location>
</feature>
<gene>
    <name evidence="2" type="ORF">AMON00008_LOCUS6562</name>
</gene>
<dbReference type="EMBL" id="HBNR01010007">
    <property type="protein sequence ID" value="CAE4566943.1"/>
    <property type="molecule type" value="Transcribed_RNA"/>
</dbReference>
<feature type="compositionally biased region" description="Low complexity" evidence="1">
    <location>
        <begin position="31"/>
        <end position="45"/>
    </location>
</feature>
<name>A0A7S4PYU0_9DINO</name>
<feature type="compositionally biased region" description="Polar residues" evidence="1">
    <location>
        <begin position="206"/>
        <end position="215"/>
    </location>
</feature>
<proteinExistence type="predicted"/>
<reference evidence="2" key="1">
    <citation type="submission" date="2021-01" db="EMBL/GenBank/DDBJ databases">
        <authorList>
            <person name="Corre E."/>
            <person name="Pelletier E."/>
            <person name="Niang G."/>
            <person name="Scheremetjew M."/>
            <person name="Finn R."/>
            <person name="Kale V."/>
            <person name="Holt S."/>
            <person name="Cochrane G."/>
            <person name="Meng A."/>
            <person name="Brown T."/>
            <person name="Cohen L."/>
        </authorList>
    </citation>
    <scope>NUCLEOTIDE SEQUENCE</scope>
    <source>
        <strain evidence="2">CCMP3105</strain>
    </source>
</reference>
<feature type="compositionally biased region" description="Low complexity" evidence="1">
    <location>
        <begin position="114"/>
        <end position="123"/>
    </location>
</feature>
<feature type="region of interest" description="Disordered" evidence="1">
    <location>
        <begin position="169"/>
        <end position="254"/>
    </location>
</feature>
<feature type="region of interest" description="Disordered" evidence="1">
    <location>
        <begin position="96"/>
        <end position="150"/>
    </location>
</feature>
<evidence type="ECO:0000313" key="2">
    <source>
        <dbReference type="EMBL" id="CAE4566943.1"/>
    </source>
</evidence>
<accession>A0A7S4PYU0</accession>
<feature type="compositionally biased region" description="Pro residues" evidence="1">
    <location>
        <begin position="102"/>
        <end position="111"/>
    </location>
</feature>
<dbReference type="AlphaFoldDB" id="A0A7S4PYU0"/>
<feature type="region of interest" description="Disordered" evidence="1">
    <location>
        <begin position="412"/>
        <end position="454"/>
    </location>
</feature>
<feature type="region of interest" description="Disordered" evidence="1">
    <location>
        <begin position="31"/>
        <end position="65"/>
    </location>
</feature>
<feature type="compositionally biased region" description="Basic and acidic residues" evidence="1">
    <location>
        <begin position="422"/>
        <end position="436"/>
    </location>
</feature>
<protein>
    <submittedName>
        <fullName evidence="2">Uncharacterized protein</fullName>
    </submittedName>
</protein>